<protein>
    <submittedName>
        <fullName evidence="1">Uncharacterized protein</fullName>
    </submittedName>
</protein>
<organism evidence="1 2">
    <name type="scientific">Deinococcus rufus</name>
    <dbReference type="NCBI Taxonomy" id="2136097"/>
    <lineage>
        <taxon>Bacteria</taxon>
        <taxon>Thermotogati</taxon>
        <taxon>Deinococcota</taxon>
        <taxon>Deinococci</taxon>
        <taxon>Deinococcales</taxon>
        <taxon>Deinococcaceae</taxon>
        <taxon>Deinococcus</taxon>
    </lineage>
</organism>
<dbReference type="RefSeq" id="WP_380102031.1">
    <property type="nucleotide sequence ID" value="NZ_JBHRZG010000011.1"/>
</dbReference>
<proteinExistence type="predicted"/>
<evidence type="ECO:0000313" key="1">
    <source>
        <dbReference type="EMBL" id="MFC3833456.1"/>
    </source>
</evidence>
<name>A0ABV7ZAZ0_9DEIO</name>
<dbReference type="EMBL" id="JBHRZG010000011">
    <property type="protein sequence ID" value="MFC3833456.1"/>
    <property type="molecule type" value="Genomic_DNA"/>
</dbReference>
<gene>
    <name evidence="1" type="ORF">ACFOSB_11370</name>
</gene>
<evidence type="ECO:0000313" key="2">
    <source>
        <dbReference type="Proteomes" id="UP001595803"/>
    </source>
</evidence>
<keyword evidence="2" id="KW-1185">Reference proteome</keyword>
<sequence>MSALPRARSAATRTVAVTGPPPPELAYLQAIGRLIDARADAGQTVLRCRVPVWLTRFIQAELGQAGYVVTWLYRGRHVPTGRLEIEWTPRLLQTYAAMQASTAFMAAPTAEYVFRNGLPRVDTTSPDTWWHRLWGRDIDTYVQVTVTAAEPADD</sequence>
<comment type="caution">
    <text evidence="1">The sequence shown here is derived from an EMBL/GenBank/DDBJ whole genome shotgun (WGS) entry which is preliminary data.</text>
</comment>
<accession>A0ABV7ZAZ0</accession>
<reference evidence="2" key="1">
    <citation type="journal article" date="2019" name="Int. J. Syst. Evol. Microbiol.">
        <title>The Global Catalogue of Microorganisms (GCM) 10K type strain sequencing project: providing services to taxonomists for standard genome sequencing and annotation.</title>
        <authorList>
            <consortium name="The Broad Institute Genomics Platform"/>
            <consortium name="The Broad Institute Genome Sequencing Center for Infectious Disease"/>
            <person name="Wu L."/>
            <person name="Ma J."/>
        </authorList>
    </citation>
    <scope>NUCLEOTIDE SEQUENCE [LARGE SCALE GENOMIC DNA]</scope>
    <source>
        <strain evidence="2">CCTCC AB 2017081</strain>
    </source>
</reference>
<dbReference type="Proteomes" id="UP001595803">
    <property type="component" value="Unassembled WGS sequence"/>
</dbReference>